<protein>
    <submittedName>
        <fullName evidence="6">MurR/RpiR family transcriptional regulator</fullName>
    </submittedName>
</protein>
<dbReference type="PROSITE" id="PS51071">
    <property type="entry name" value="HTH_RPIR"/>
    <property type="match status" value="1"/>
</dbReference>
<dbReference type="InterPro" id="IPR000281">
    <property type="entry name" value="HTH_RpiR"/>
</dbReference>
<dbReference type="CDD" id="cd05013">
    <property type="entry name" value="SIS_RpiR"/>
    <property type="match status" value="1"/>
</dbReference>
<dbReference type="InterPro" id="IPR046348">
    <property type="entry name" value="SIS_dom_sf"/>
</dbReference>
<feature type="domain" description="SIS" evidence="5">
    <location>
        <begin position="125"/>
        <end position="266"/>
    </location>
</feature>
<dbReference type="InterPro" id="IPR035472">
    <property type="entry name" value="RpiR-like_SIS"/>
</dbReference>
<dbReference type="EMBL" id="BAAACZ010000001">
    <property type="protein sequence ID" value="GAA0449632.1"/>
    <property type="molecule type" value="Genomic_DNA"/>
</dbReference>
<dbReference type="Pfam" id="PF01380">
    <property type="entry name" value="SIS"/>
    <property type="match status" value="1"/>
</dbReference>
<dbReference type="RefSeq" id="WP_343780772.1">
    <property type="nucleotide sequence ID" value="NZ_BAAACZ010000001.1"/>
</dbReference>
<keyword evidence="7" id="KW-1185">Reference proteome</keyword>
<dbReference type="PANTHER" id="PTHR30514">
    <property type="entry name" value="GLUCOKINASE"/>
    <property type="match status" value="1"/>
</dbReference>
<dbReference type="SUPFAM" id="SSF53697">
    <property type="entry name" value="SIS domain"/>
    <property type="match status" value="1"/>
</dbReference>
<dbReference type="PROSITE" id="PS51464">
    <property type="entry name" value="SIS"/>
    <property type="match status" value="1"/>
</dbReference>
<organism evidence="6 7">
    <name type="scientific">Alkalibacillus silvisoli</name>
    <dbReference type="NCBI Taxonomy" id="392823"/>
    <lineage>
        <taxon>Bacteria</taxon>
        <taxon>Bacillati</taxon>
        <taxon>Bacillota</taxon>
        <taxon>Bacilli</taxon>
        <taxon>Bacillales</taxon>
        <taxon>Bacillaceae</taxon>
        <taxon>Alkalibacillus</taxon>
    </lineage>
</organism>
<dbReference type="Pfam" id="PF01418">
    <property type="entry name" value="HTH_6"/>
    <property type="match status" value="1"/>
</dbReference>
<dbReference type="InterPro" id="IPR036388">
    <property type="entry name" value="WH-like_DNA-bd_sf"/>
</dbReference>
<feature type="domain" description="HTH rpiR-type" evidence="4">
    <location>
        <begin position="5"/>
        <end position="81"/>
    </location>
</feature>
<dbReference type="Proteomes" id="UP001500740">
    <property type="component" value="Unassembled WGS sequence"/>
</dbReference>
<name>A0ABN0ZIZ8_9BACI</name>
<dbReference type="InterPro" id="IPR009057">
    <property type="entry name" value="Homeodomain-like_sf"/>
</dbReference>
<sequence length="285" mass="31485">MADLKGGLIILKEMVSYLPNSERKIAEYVIDYPEESIQMTAMALGKASQTSSAAVIRMCKSLGFKSFQEFKLRVAGDLQVESSTDYRDIEPNESYDNIIEKMTSNTVQTLKESVDILDSNRLKEAVDSLAQAESIIFVGFGASYIAAKDAEQKFVRINKPVQAFSDLHMAATTVANKGEKDTVVGISFSGETKEVEKVLALAKKNGTKTISITKYGRSKVADLSDIQLYTSAAREATFRSGATSSRIAQLHIIDMLFMCLASKQYEQAVDYIDQTREAISFIKED</sequence>
<dbReference type="PANTHER" id="PTHR30514:SF10">
    <property type="entry name" value="MURR_RPIR FAMILY TRANSCRIPTIONAL REGULATOR"/>
    <property type="match status" value="1"/>
</dbReference>
<dbReference type="Gene3D" id="1.10.10.10">
    <property type="entry name" value="Winged helix-like DNA-binding domain superfamily/Winged helix DNA-binding domain"/>
    <property type="match status" value="1"/>
</dbReference>
<evidence type="ECO:0000259" key="4">
    <source>
        <dbReference type="PROSITE" id="PS51071"/>
    </source>
</evidence>
<evidence type="ECO:0000313" key="6">
    <source>
        <dbReference type="EMBL" id="GAA0449632.1"/>
    </source>
</evidence>
<dbReference type="InterPro" id="IPR047640">
    <property type="entry name" value="RpiR-like"/>
</dbReference>
<accession>A0ABN0ZIZ8</accession>
<evidence type="ECO:0000256" key="2">
    <source>
        <dbReference type="ARBA" id="ARBA00023125"/>
    </source>
</evidence>
<comment type="caution">
    <text evidence="6">The sequence shown here is derived from an EMBL/GenBank/DDBJ whole genome shotgun (WGS) entry which is preliminary data.</text>
</comment>
<dbReference type="SUPFAM" id="SSF46689">
    <property type="entry name" value="Homeodomain-like"/>
    <property type="match status" value="1"/>
</dbReference>
<dbReference type="InterPro" id="IPR001347">
    <property type="entry name" value="SIS_dom"/>
</dbReference>
<dbReference type="Gene3D" id="3.40.50.10490">
    <property type="entry name" value="Glucose-6-phosphate isomerase like protein, domain 1"/>
    <property type="match status" value="1"/>
</dbReference>
<evidence type="ECO:0000313" key="7">
    <source>
        <dbReference type="Proteomes" id="UP001500740"/>
    </source>
</evidence>
<keyword evidence="1" id="KW-0805">Transcription regulation</keyword>
<evidence type="ECO:0000256" key="3">
    <source>
        <dbReference type="ARBA" id="ARBA00023163"/>
    </source>
</evidence>
<keyword evidence="3" id="KW-0804">Transcription</keyword>
<reference evidence="6 7" key="1">
    <citation type="journal article" date="2019" name="Int. J. Syst. Evol. Microbiol.">
        <title>The Global Catalogue of Microorganisms (GCM) 10K type strain sequencing project: providing services to taxonomists for standard genome sequencing and annotation.</title>
        <authorList>
            <consortium name="The Broad Institute Genomics Platform"/>
            <consortium name="The Broad Institute Genome Sequencing Center for Infectious Disease"/>
            <person name="Wu L."/>
            <person name="Ma J."/>
        </authorList>
    </citation>
    <scope>NUCLEOTIDE SEQUENCE [LARGE SCALE GENOMIC DNA]</scope>
    <source>
        <strain evidence="6 7">JCM 14193</strain>
    </source>
</reference>
<evidence type="ECO:0000256" key="1">
    <source>
        <dbReference type="ARBA" id="ARBA00023015"/>
    </source>
</evidence>
<keyword evidence="2" id="KW-0238">DNA-binding</keyword>
<evidence type="ECO:0000259" key="5">
    <source>
        <dbReference type="PROSITE" id="PS51464"/>
    </source>
</evidence>
<gene>
    <name evidence="6" type="ORF">GCM10008935_00010</name>
</gene>
<proteinExistence type="predicted"/>